<protein>
    <submittedName>
        <fullName evidence="2">Uncharacterized protein</fullName>
    </submittedName>
</protein>
<feature type="region of interest" description="Disordered" evidence="1">
    <location>
        <begin position="86"/>
        <end position="110"/>
    </location>
</feature>
<name>A0A917S3C5_9ACTN</name>
<reference evidence="2" key="1">
    <citation type="journal article" date="2014" name="Int. J. Syst. Evol. Microbiol.">
        <title>Complete genome sequence of Corynebacterium casei LMG S-19264T (=DSM 44701T), isolated from a smear-ripened cheese.</title>
        <authorList>
            <consortium name="US DOE Joint Genome Institute (JGI-PGF)"/>
            <person name="Walter F."/>
            <person name="Albersmeier A."/>
            <person name="Kalinowski J."/>
            <person name="Ruckert C."/>
        </authorList>
    </citation>
    <scope>NUCLEOTIDE SEQUENCE</scope>
    <source>
        <strain evidence="2">CGMCC 4.7306</strain>
    </source>
</reference>
<dbReference type="EMBL" id="BMMZ01000002">
    <property type="protein sequence ID" value="GGL54017.1"/>
    <property type="molecule type" value="Genomic_DNA"/>
</dbReference>
<dbReference type="Proteomes" id="UP000613840">
    <property type="component" value="Unassembled WGS sequence"/>
</dbReference>
<organism evidence="2 3">
    <name type="scientific">Microlunatus endophyticus</name>
    <dbReference type="NCBI Taxonomy" id="1716077"/>
    <lineage>
        <taxon>Bacteria</taxon>
        <taxon>Bacillati</taxon>
        <taxon>Actinomycetota</taxon>
        <taxon>Actinomycetes</taxon>
        <taxon>Propionibacteriales</taxon>
        <taxon>Propionibacteriaceae</taxon>
        <taxon>Microlunatus</taxon>
    </lineage>
</organism>
<evidence type="ECO:0000313" key="2">
    <source>
        <dbReference type="EMBL" id="GGL54017.1"/>
    </source>
</evidence>
<evidence type="ECO:0000313" key="3">
    <source>
        <dbReference type="Proteomes" id="UP000613840"/>
    </source>
</evidence>
<keyword evidence="3" id="KW-1185">Reference proteome</keyword>
<proteinExistence type="predicted"/>
<reference evidence="2" key="2">
    <citation type="submission" date="2020-09" db="EMBL/GenBank/DDBJ databases">
        <authorList>
            <person name="Sun Q."/>
            <person name="Zhou Y."/>
        </authorList>
    </citation>
    <scope>NUCLEOTIDE SEQUENCE</scope>
    <source>
        <strain evidence="2">CGMCC 4.7306</strain>
    </source>
</reference>
<evidence type="ECO:0000256" key="1">
    <source>
        <dbReference type="SAM" id="MobiDB-lite"/>
    </source>
</evidence>
<gene>
    <name evidence="2" type="ORF">GCM10011575_10530</name>
</gene>
<sequence length="162" mass="17213">MNSVAEGPESAERSVDPLADAFASAVRLRLTERRLASSRLARSRSDAAIRAVATAASSRHAGSPETDPLLDLDVAAQVPLAVLRTEVEGPVESAEPVDAATMDPGSTDDGLTATKQQLQDELGIATEELQRRRADPTNLHRLPLTALARQLLTGRMPGTRRG</sequence>
<accession>A0A917S3C5</accession>
<dbReference type="AlphaFoldDB" id="A0A917S3C5"/>
<comment type="caution">
    <text evidence="2">The sequence shown here is derived from an EMBL/GenBank/DDBJ whole genome shotgun (WGS) entry which is preliminary data.</text>
</comment>